<dbReference type="SMART" id="SM00857">
    <property type="entry name" value="Resolvase"/>
    <property type="match status" value="1"/>
</dbReference>
<dbReference type="Pfam" id="PF00239">
    <property type="entry name" value="Resolvase"/>
    <property type="match status" value="1"/>
</dbReference>
<dbReference type="GO" id="GO:0003677">
    <property type="term" value="F:DNA binding"/>
    <property type="evidence" value="ECO:0007669"/>
    <property type="project" value="InterPro"/>
</dbReference>
<dbReference type="GO" id="GO:0000150">
    <property type="term" value="F:DNA strand exchange activity"/>
    <property type="evidence" value="ECO:0007669"/>
    <property type="project" value="InterPro"/>
</dbReference>
<comment type="caution">
    <text evidence="2">The sequence shown here is derived from an EMBL/GenBank/DDBJ whole genome shotgun (WGS) entry which is preliminary data.</text>
</comment>
<proteinExistence type="predicted"/>
<dbReference type="AlphaFoldDB" id="A0AAW9II60"/>
<organism evidence="2 3">
    <name type="scientific">Clostridium perfringens</name>
    <dbReference type="NCBI Taxonomy" id="1502"/>
    <lineage>
        <taxon>Bacteria</taxon>
        <taxon>Bacillati</taxon>
        <taxon>Bacillota</taxon>
        <taxon>Clostridia</taxon>
        <taxon>Eubacteriales</taxon>
        <taxon>Clostridiaceae</taxon>
        <taxon>Clostridium</taxon>
    </lineage>
</organism>
<dbReference type="Gene3D" id="3.90.1750.20">
    <property type="entry name" value="Putative Large Serine Recombinase, Chain B, Domain 2"/>
    <property type="match status" value="1"/>
</dbReference>
<evidence type="ECO:0000313" key="2">
    <source>
        <dbReference type="EMBL" id="MDZ5000657.1"/>
    </source>
</evidence>
<evidence type="ECO:0000313" key="3">
    <source>
        <dbReference type="Proteomes" id="UP001291306"/>
    </source>
</evidence>
<gene>
    <name evidence="2" type="ORF">GNF79_16635</name>
</gene>
<dbReference type="CDD" id="cd00338">
    <property type="entry name" value="Ser_Recombinase"/>
    <property type="match status" value="1"/>
</dbReference>
<reference evidence="2" key="1">
    <citation type="submission" date="2019-11" db="EMBL/GenBank/DDBJ databases">
        <title>Characterization of Clostridium perfringens isolates from swine manure treated agricultural soils.</title>
        <authorList>
            <person name="Wushke S.T."/>
        </authorList>
    </citation>
    <scope>NUCLEOTIDE SEQUENCE</scope>
    <source>
        <strain evidence="2">X26</strain>
    </source>
</reference>
<protein>
    <submittedName>
        <fullName evidence="2">Recombinase family protein</fullName>
    </submittedName>
</protein>
<dbReference type="InterPro" id="IPR036162">
    <property type="entry name" value="Resolvase-like_N_sf"/>
</dbReference>
<dbReference type="SUPFAM" id="SSF53041">
    <property type="entry name" value="Resolvase-like"/>
    <property type="match status" value="1"/>
</dbReference>
<dbReference type="Proteomes" id="UP001291306">
    <property type="component" value="Unassembled WGS sequence"/>
</dbReference>
<evidence type="ECO:0000259" key="1">
    <source>
        <dbReference type="PROSITE" id="PS51736"/>
    </source>
</evidence>
<feature type="domain" description="Resolvase/invertase-type recombinase catalytic" evidence="1">
    <location>
        <begin position="1"/>
        <end position="139"/>
    </location>
</feature>
<dbReference type="InterPro" id="IPR006119">
    <property type="entry name" value="Resolv_N"/>
</dbReference>
<sequence>MEQAESGYSIDEQERLLLEYCNKNDIEIYKCYSDRGISGKDIKHRPALKELLQDVEEGKVTDVICWKINRLSRKLSDVLKIVDIFEKNNVTFKSYSEPFATDTPAGKMQFQMMALIGEFERGTIAQNVKMGCMARARAGKWGGNKVLGYDIVSTQGSENRKRKDTKLVINKNEAESVRLIFNEYANGKG</sequence>
<accession>A0AAW9II60</accession>
<dbReference type="RefSeq" id="WP_322458900.1">
    <property type="nucleotide sequence ID" value="NZ_WNVC01000541.1"/>
</dbReference>
<dbReference type="PANTHER" id="PTHR30461:SF23">
    <property type="entry name" value="DNA RECOMBINASE-RELATED"/>
    <property type="match status" value="1"/>
</dbReference>
<dbReference type="EMBL" id="WNVC01000541">
    <property type="protein sequence ID" value="MDZ5000657.1"/>
    <property type="molecule type" value="Genomic_DNA"/>
</dbReference>
<dbReference type="PROSITE" id="PS51736">
    <property type="entry name" value="RECOMBINASES_3"/>
    <property type="match status" value="1"/>
</dbReference>
<dbReference type="InterPro" id="IPR038109">
    <property type="entry name" value="DNA_bind_recomb_sf"/>
</dbReference>
<name>A0AAW9II60_CLOPF</name>
<dbReference type="InterPro" id="IPR050639">
    <property type="entry name" value="SSR_resolvase"/>
</dbReference>
<feature type="non-terminal residue" evidence="2">
    <location>
        <position position="189"/>
    </location>
</feature>
<dbReference type="Gene3D" id="3.40.50.1390">
    <property type="entry name" value="Resolvase, N-terminal catalytic domain"/>
    <property type="match status" value="1"/>
</dbReference>
<dbReference type="PANTHER" id="PTHR30461">
    <property type="entry name" value="DNA-INVERTASE FROM LAMBDOID PROPHAGE"/>
    <property type="match status" value="1"/>
</dbReference>